<keyword evidence="2 12" id="KW-0639">Primosome</keyword>
<keyword evidence="3 12" id="KW-0808">Transferase</keyword>
<comment type="caution">
    <text evidence="15">The sequence shown here is derived from an EMBL/GenBank/DDBJ whole genome shotgun (WGS) entry which is preliminary data.</text>
</comment>
<evidence type="ECO:0000259" key="14">
    <source>
        <dbReference type="PROSITE" id="PS50880"/>
    </source>
</evidence>
<evidence type="ECO:0000256" key="10">
    <source>
        <dbReference type="ARBA" id="ARBA00023125"/>
    </source>
</evidence>
<dbReference type="InterPro" id="IPR030846">
    <property type="entry name" value="DnaG_bac"/>
</dbReference>
<feature type="compositionally biased region" description="Gly residues" evidence="13">
    <location>
        <begin position="459"/>
        <end position="471"/>
    </location>
</feature>
<dbReference type="Pfam" id="PF01807">
    <property type="entry name" value="Zn_ribbon_DnaG"/>
    <property type="match status" value="1"/>
</dbReference>
<keyword evidence="9" id="KW-0460">Magnesium</keyword>
<dbReference type="InterPro" id="IPR036977">
    <property type="entry name" value="DNA_primase_Znf_CHC2"/>
</dbReference>
<comment type="subunit">
    <text evidence="12">Monomer. Interacts with DnaB.</text>
</comment>
<evidence type="ECO:0000256" key="12">
    <source>
        <dbReference type="HAMAP-Rule" id="MF_00974"/>
    </source>
</evidence>
<evidence type="ECO:0000256" key="6">
    <source>
        <dbReference type="ARBA" id="ARBA00022723"/>
    </source>
</evidence>
<keyword evidence="10 12" id="KW-0238">DNA-binding</keyword>
<comment type="catalytic activity">
    <reaction evidence="12">
        <text>ssDNA + n NTP = ssDNA/pppN(pN)n-1 hybrid + (n-1) diphosphate.</text>
        <dbReference type="EC" id="2.7.7.101"/>
    </reaction>
</comment>
<keyword evidence="4 12" id="KW-0548">Nucleotidyltransferase</keyword>
<feature type="region of interest" description="Disordered" evidence="13">
    <location>
        <begin position="457"/>
        <end position="484"/>
    </location>
</feature>
<dbReference type="EC" id="2.7.7.101" evidence="12"/>
<dbReference type="PANTHER" id="PTHR30313">
    <property type="entry name" value="DNA PRIMASE"/>
    <property type="match status" value="1"/>
</dbReference>
<keyword evidence="11 12" id="KW-0804">Transcription</keyword>
<evidence type="ECO:0000256" key="1">
    <source>
        <dbReference type="ARBA" id="ARBA00022478"/>
    </source>
</evidence>
<dbReference type="InterPro" id="IPR034151">
    <property type="entry name" value="TOPRIM_DnaG_bac"/>
</dbReference>
<dbReference type="SMART" id="SM00400">
    <property type="entry name" value="ZnF_CHCC"/>
    <property type="match status" value="1"/>
</dbReference>
<comment type="cofactor">
    <cofactor evidence="12">
        <name>Zn(2+)</name>
        <dbReference type="ChEBI" id="CHEBI:29105"/>
    </cofactor>
    <text evidence="12">Binds 1 zinc ion per monomer.</text>
</comment>
<dbReference type="InterPro" id="IPR019475">
    <property type="entry name" value="DNA_primase_DnaB-bd"/>
</dbReference>
<dbReference type="Gene3D" id="1.20.50.20">
    <property type="entry name" value="DnaG, RNA polymerase domain, helical bundle"/>
    <property type="match status" value="1"/>
</dbReference>
<accession>A0ABV7GXF4</accession>
<dbReference type="InterPro" id="IPR050219">
    <property type="entry name" value="DnaG_primase"/>
</dbReference>
<evidence type="ECO:0000256" key="9">
    <source>
        <dbReference type="ARBA" id="ARBA00022842"/>
    </source>
</evidence>
<sequence length="640" mass="70941">MIPQSFIADLLSRVDVVDVVGRYVQLKKGGANLMGLCPFHNEKSPSFTVSPSKQFYHCFGCGAHGTAITFMMEYQGMTFPDAVEELARQNGLTVPREQQGNPAEQAARREKQLGLTDVLARAAAFFKLQLKGNERAVKYLKGRGLSGEIAARFGLGYAMDGWQSLQAAFDDYQDAKLVECGLVIERTDEDTGEVRRYDRFRDRIMFPIRNQKGEVIGFGGRVIDQGEPKYLNSPETPVFNKGAELYGLFEARQAIRERGYVLVTEGYMDVVALAQLGFPNAVATLGTATSGIHVQKLLRHTDHIVYSFDGDNAGRKAAWRALESALPFAADDKRISFLFLPSEHDPDSYIREQGTQAFEAEVGRAMPLSAFLLRELQSRHDMGSMEGRSAMIKEAGPMLAQLPAGALRLAIMRGLADASQLNPADIESLTGLNAPVRGGDGPRSGWQPDGEFKGAPFGETGGFKGEWSGGKGKWKGKGRQEGTERERMAWRAMARAPRPQTRTPVDQVIDALLRLPAHYRAARDHLLMWRDDLPEDMQLLDYTSASLADLIQFFESLIEEHDRTPTPADFNAFASTDSQMAERWRDAGRPEADAIESETSLLEAVIVLRKRQLTDALRAASAAQNLQRYREIETRIKALG</sequence>
<comment type="function">
    <text evidence="12">RNA polymerase that catalyzes the synthesis of short RNA molecules used as primers for DNA polymerase during DNA replication.</text>
</comment>
<keyword evidence="16" id="KW-1185">Reference proteome</keyword>
<dbReference type="InterPro" id="IPR006171">
    <property type="entry name" value="TOPRIM_dom"/>
</dbReference>
<dbReference type="Pfam" id="PF10410">
    <property type="entry name" value="DnaB_bind"/>
    <property type="match status" value="1"/>
</dbReference>
<dbReference type="SMART" id="SM00493">
    <property type="entry name" value="TOPRIM"/>
    <property type="match status" value="1"/>
</dbReference>
<dbReference type="InterPro" id="IPR002694">
    <property type="entry name" value="Znf_CHC2"/>
</dbReference>
<feature type="domain" description="Toprim" evidence="14">
    <location>
        <begin position="259"/>
        <end position="341"/>
    </location>
</feature>
<keyword evidence="1 12" id="KW-0240">DNA-directed RNA polymerase</keyword>
<dbReference type="NCBIfam" id="TIGR01391">
    <property type="entry name" value="dnaG"/>
    <property type="match status" value="1"/>
</dbReference>
<name>A0ABV7GXF4_9BURK</name>
<dbReference type="InterPro" id="IPR006295">
    <property type="entry name" value="DNA_primase_DnaG"/>
</dbReference>
<dbReference type="Gene3D" id="3.90.980.10">
    <property type="entry name" value="DNA primase, catalytic core, N-terminal domain"/>
    <property type="match status" value="1"/>
</dbReference>
<proteinExistence type="inferred from homology"/>
<keyword evidence="8 12" id="KW-0862">Zinc</keyword>
<dbReference type="Gene3D" id="3.90.580.10">
    <property type="entry name" value="Zinc finger, CHC2-type domain"/>
    <property type="match status" value="1"/>
</dbReference>
<keyword evidence="5 12" id="KW-0235">DNA replication</keyword>
<evidence type="ECO:0000256" key="7">
    <source>
        <dbReference type="ARBA" id="ARBA00022771"/>
    </source>
</evidence>
<dbReference type="SUPFAM" id="SSF57783">
    <property type="entry name" value="Zinc beta-ribbon"/>
    <property type="match status" value="1"/>
</dbReference>
<dbReference type="Proteomes" id="UP001595556">
    <property type="component" value="Unassembled WGS sequence"/>
</dbReference>
<dbReference type="EMBL" id="JBHRTI010000003">
    <property type="protein sequence ID" value="MFC3146339.1"/>
    <property type="molecule type" value="Genomic_DNA"/>
</dbReference>
<evidence type="ECO:0000256" key="13">
    <source>
        <dbReference type="SAM" id="MobiDB-lite"/>
    </source>
</evidence>
<evidence type="ECO:0000256" key="3">
    <source>
        <dbReference type="ARBA" id="ARBA00022679"/>
    </source>
</evidence>
<evidence type="ECO:0000313" key="15">
    <source>
        <dbReference type="EMBL" id="MFC3146339.1"/>
    </source>
</evidence>
<dbReference type="PANTHER" id="PTHR30313:SF2">
    <property type="entry name" value="DNA PRIMASE"/>
    <property type="match status" value="1"/>
</dbReference>
<dbReference type="CDD" id="cd03364">
    <property type="entry name" value="TOPRIM_DnaG_primases"/>
    <property type="match status" value="1"/>
</dbReference>
<evidence type="ECO:0000256" key="11">
    <source>
        <dbReference type="ARBA" id="ARBA00023163"/>
    </source>
</evidence>
<evidence type="ECO:0000313" key="16">
    <source>
        <dbReference type="Proteomes" id="UP001595556"/>
    </source>
</evidence>
<reference evidence="16" key="1">
    <citation type="journal article" date="2019" name="Int. J. Syst. Evol. Microbiol.">
        <title>The Global Catalogue of Microorganisms (GCM) 10K type strain sequencing project: providing services to taxonomists for standard genome sequencing and annotation.</title>
        <authorList>
            <consortium name="The Broad Institute Genomics Platform"/>
            <consortium name="The Broad Institute Genome Sequencing Center for Infectious Disease"/>
            <person name="Wu L."/>
            <person name="Ma J."/>
        </authorList>
    </citation>
    <scope>NUCLEOTIDE SEQUENCE [LARGE SCALE GENOMIC DNA]</scope>
    <source>
        <strain evidence="16">KCTC 52168</strain>
    </source>
</reference>
<protein>
    <recommendedName>
        <fullName evidence="12">DNA primase</fullName>
        <ecNumber evidence="12">2.7.7.101</ecNumber>
    </recommendedName>
</protein>
<evidence type="ECO:0000256" key="5">
    <source>
        <dbReference type="ARBA" id="ARBA00022705"/>
    </source>
</evidence>
<comment type="domain">
    <text evidence="12">Contains an N-terminal zinc-binding domain, a central core domain that contains the primase activity, and a C-terminal DnaB-binding domain.</text>
</comment>
<keyword evidence="7 12" id="KW-0863">Zinc-finger</keyword>
<dbReference type="InterPro" id="IPR013264">
    <property type="entry name" value="DNAG_N"/>
</dbReference>
<dbReference type="Pfam" id="PF13155">
    <property type="entry name" value="Toprim_2"/>
    <property type="match status" value="1"/>
</dbReference>
<dbReference type="SUPFAM" id="SSF56731">
    <property type="entry name" value="DNA primase core"/>
    <property type="match status" value="1"/>
</dbReference>
<gene>
    <name evidence="12 15" type="primary">dnaG</name>
    <name evidence="15" type="ORF">ACFOEN_01635</name>
</gene>
<organism evidence="15 16">
    <name type="scientific">Piscinibacterium candidicorallinum</name>
    <dbReference type="NCBI Taxonomy" id="1793872"/>
    <lineage>
        <taxon>Bacteria</taxon>
        <taxon>Pseudomonadati</taxon>
        <taxon>Pseudomonadota</taxon>
        <taxon>Betaproteobacteria</taxon>
        <taxon>Burkholderiales</taxon>
        <taxon>Piscinibacterium</taxon>
    </lineage>
</organism>
<dbReference type="HAMAP" id="MF_00974">
    <property type="entry name" value="DNA_primase_DnaG"/>
    <property type="match status" value="1"/>
</dbReference>
<evidence type="ECO:0000256" key="8">
    <source>
        <dbReference type="ARBA" id="ARBA00022833"/>
    </source>
</evidence>
<feature type="zinc finger region" description="CHC2-type" evidence="12">
    <location>
        <begin position="37"/>
        <end position="61"/>
    </location>
</feature>
<dbReference type="Pfam" id="PF08275">
    <property type="entry name" value="DNAG_N"/>
    <property type="match status" value="1"/>
</dbReference>
<evidence type="ECO:0000256" key="2">
    <source>
        <dbReference type="ARBA" id="ARBA00022515"/>
    </source>
</evidence>
<dbReference type="RefSeq" id="WP_377300614.1">
    <property type="nucleotide sequence ID" value="NZ_CP180191.1"/>
</dbReference>
<keyword evidence="6 12" id="KW-0479">Metal-binding</keyword>
<dbReference type="InterPro" id="IPR037068">
    <property type="entry name" value="DNA_primase_core_N_sf"/>
</dbReference>
<comment type="similarity">
    <text evidence="12">Belongs to the DnaG primase family.</text>
</comment>
<evidence type="ECO:0000256" key="4">
    <source>
        <dbReference type="ARBA" id="ARBA00022695"/>
    </source>
</evidence>
<dbReference type="Gene3D" id="3.40.1360.10">
    <property type="match status" value="1"/>
</dbReference>
<dbReference type="PROSITE" id="PS50880">
    <property type="entry name" value="TOPRIM"/>
    <property type="match status" value="1"/>
</dbReference>